<keyword evidence="3" id="KW-1185">Reference proteome</keyword>
<accession>A0ABQ9G5F9</accession>
<evidence type="ECO:0000313" key="2">
    <source>
        <dbReference type="EMBL" id="KAJ8867696.1"/>
    </source>
</evidence>
<proteinExistence type="predicted"/>
<protein>
    <submittedName>
        <fullName evidence="2">Uncharacterized protein</fullName>
    </submittedName>
</protein>
<feature type="region of interest" description="Disordered" evidence="1">
    <location>
        <begin position="303"/>
        <end position="325"/>
    </location>
</feature>
<sequence length="347" mass="38298">MIAAADKESQSRRCRRGAVARGQGASSKEGATPLQCRCHYTRRLIDATWSHYLILAMCEEYSSRSWLPSRSAFPVRGCVVARNSSLCIAINIPFTAKIVVYAHSSDVYVLQNKKLLQPMGDVTSIDVVSNLLKQCSSNKCGGSSSGVAKASTLISIRLIRIVGLAKSKYRNRVLFERASQKQSSDTHKPPYDRVKRCQGRKINIKASEPVNIISVVLLNGTLRGSTHFSQFEGIVRLLYLVYGRFVESSAICRLFSQLVSVTVGADHSICPTAVILLVTRTANCHIDLDGSREPMRVIEVSMEQRQNEGAGETGDPRQNPPINGIVWHDSHMRKSVVTRPGIERRAG</sequence>
<dbReference type="Proteomes" id="UP001159363">
    <property type="component" value="Chromosome 14"/>
</dbReference>
<feature type="compositionally biased region" description="Basic and acidic residues" evidence="1">
    <location>
        <begin position="1"/>
        <end position="11"/>
    </location>
</feature>
<comment type="caution">
    <text evidence="2">The sequence shown here is derived from an EMBL/GenBank/DDBJ whole genome shotgun (WGS) entry which is preliminary data.</text>
</comment>
<evidence type="ECO:0000256" key="1">
    <source>
        <dbReference type="SAM" id="MobiDB-lite"/>
    </source>
</evidence>
<organism evidence="2 3">
    <name type="scientific">Dryococelus australis</name>
    <dbReference type="NCBI Taxonomy" id="614101"/>
    <lineage>
        <taxon>Eukaryota</taxon>
        <taxon>Metazoa</taxon>
        <taxon>Ecdysozoa</taxon>
        <taxon>Arthropoda</taxon>
        <taxon>Hexapoda</taxon>
        <taxon>Insecta</taxon>
        <taxon>Pterygota</taxon>
        <taxon>Neoptera</taxon>
        <taxon>Polyneoptera</taxon>
        <taxon>Phasmatodea</taxon>
        <taxon>Verophasmatodea</taxon>
        <taxon>Anareolatae</taxon>
        <taxon>Phasmatidae</taxon>
        <taxon>Eurycanthinae</taxon>
        <taxon>Dryococelus</taxon>
    </lineage>
</organism>
<feature type="region of interest" description="Disordered" evidence="1">
    <location>
        <begin position="1"/>
        <end position="31"/>
    </location>
</feature>
<evidence type="ECO:0000313" key="3">
    <source>
        <dbReference type="Proteomes" id="UP001159363"/>
    </source>
</evidence>
<name>A0ABQ9G5F9_9NEOP</name>
<gene>
    <name evidence="2" type="ORF">PR048_031499</name>
</gene>
<reference evidence="2 3" key="1">
    <citation type="submission" date="2023-02" db="EMBL/GenBank/DDBJ databases">
        <title>LHISI_Scaffold_Assembly.</title>
        <authorList>
            <person name="Stuart O.P."/>
            <person name="Cleave R."/>
            <person name="Magrath M.J.L."/>
            <person name="Mikheyev A.S."/>
        </authorList>
    </citation>
    <scope>NUCLEOTIDE SEQUENCE [LARGE SCALE GENOMIC DNA]</scope>
    <source>
        <strain evidence="2">Daus_M_001</strain>
        <tissue evidence="2">Leg muscle</tissue>
    </source>
</reference>
<dbReference type="EMBL" id="JARBHB010000015">
    <property type="protein sequence ID" value="KAJ8867696.1"/>
    <property type="molecule type" value="Genomic_DNA"/>
</dbReference>